<gene>
    <name evidence="3" type="ORF">OFY01_06595</name>
</gene>
<dbReference type="Pfam" id="PF06236">
    <property type="entry name" value="MelC1"/>
    <property type="match status" value="1"/>
</dbReference>
<dbReference type="InterPro" id="IPR010928">
    <property type="entry name" value="MelC1"/>
</dbReference>
<accession>A0ABT3TQX9</accession>
<name>A0ABT3TQX9_9ACTN</name>
<sequence>MNPNASVTGAAPGGARPLLTRRTLALLLLGGAAGTTATFALRTAVTGSEGRAPTAAGGAAAAAFDETYLGRRIVGAAVPGSEVDGTPAWRVTVDGRRLHLMRRADGTYMSMVDHYATYPTALAATRAAVEEIGHQALRARI</sequence>
<reference evidence="3" key="1">
    <citation type="submission" date="2022-10" db="EMBL/GenBank/DDBJ databases">
        <title>Streptomyces beihaiensis sp. nov., a chitin degrading actinobacterium, isolated from shrimp pond soil.</title>
        <authorList>
            <person name="Xie J."/>
            <person name="Shen N."/>
        </authorList>
    </citation>
    <scope>NUCLEOTIDE SEQUENCE</scope>
    <source>
        <strain evidence="3">GXMU-J5</strain>
    </source>
</reference>
<keyword evidence="2" id="KW-0186">Copper</keyword>
<dbReference type="Gene3D" id="3.30.1880.10">
    <property type="entry name" value="protein ne1242 domain like"/>
    <property type="match status" value="1"/>
</dbReference>
<dbReference type="Proteomes" id="UP001163064">
    <property type="component" value="Unassembled WGS sequence"/>
</dbReference>
<evidence type="ECO:0000313" key="3">
    <source>
        <dbReference type="EMBL" id="MCX3059439.1"/>
    </source>
</evidence>
<dbReference type="InterPro" id="IPR023199">
    <property type="entry name" value="GriE/MELC1_sf"/>
</dbReference>
<evidence type="ECO:0000256" key="2">
    <source>
        <dbReference type="ARBA" id="ARBA00023008"/>
    </source>
</evidence>
<evidence type="ECO:0000313" key="4">
    <source>
        <dbReference type="Proteomes" id="UP001163064"/>
    </source>
</evidence>
<protein>
    <submittedName>
        <fullName evidence="3">Tyrosinase cofactor</fullName>
    </submittedName>
</protein>
<dbReference type="RefSeq" id="WP_266597230.1">
    <property type="nucleotide sequence ID" value="NZ_JAPHNL010000049.1"/>
</dbReference>
<evidence type="ECO:0000256" key="1">
    <source>
        <dbReference type="ARBA" id="ARBA00022729"/>
    </source>
</evidence>
<keyword evidence="1" id="KW-0732">Signal</keyword>
<dbReference type="EMBL" id="JAPHNL010000049">
    <property type="protein sequence ID" value="MCX3059439.1"/>
    <property type="molecule type" value="Genomic_DNA"/>
</dbReference>
<comment type="caution">
    <text evidence="3">The sequence shown here is derived from an EMBL/GenBank/DDBJ whole genome shotgun (WGS) entry which is preliminary data.</text>
</comment>
<proteinExistence type="predicted"/>
<keyword evidence="4" id="KW-1185">Reference proteome</keyword>
<organism evidence="3 4">
    <name type="scientific">Streptomyces beihaiensis</name>
    <dbReference type="NCBI Taxonomy" id="2984495"/>
    <lineage>
        <taxon>Bacteria</taxon>
        <taxon>Bacillati</taxon>
        <taxon>Actinomycetota</taxon>
        <taxon>Actinomycetes</taxon>
        <taxon>Kitasatosporales</taxon>
        <taxon>Streptomycetaceae</taxon>
        <taxon>Streptomyces</taxon>
    </lineage>
</organism>